<keyword evidence="14" id="KW-0472">Membrane</keyword>
<dbReference type="InterPro" id="IPR019173">
    <property type="entry name" value="NADH_UbQ_OxRdtase_B5_su"/>
</dbReference>
<keyword evidence="12" id="KW-1133">Transmembrane helix</keyword>
<evidence type="ECO:0000256" key="10">
    <source>
        <dbReference type="ARBA" id="ARBA00022946"/>
    </source>
</evidence>
<accession>A0A2J8L710</accession>
<evidence type="ECO:0000256" key="6">
    <source>
        <dbReference type="ARBA" id="ARBA00022448"/>
    </source>
</evidence>
<dbReference type="AlphaFoldDB" id="A0A2J8L710"/>
<evidence type="ECO:0000256" key="7">
    <source>
        <dbReference type="ARBA" id="ARBA00022660"/>
    </source>
</evidence>
<keyword evidence="6" id="KW-0813">Transport</keyword>
<dbReference type="PANTHER" id="PTHR13178">
    <property type="entry name" value="NADH-UBIQUINONE OXIDOREDUCTASE SGDH SUBUNIT"/>
    <property type="match status" value="1"/>
</dbReference>
<evidence type="ECO:0000313" key="19">
    <source>
        <dbReference type="Proteomes" id="UP000236370"/>
    </source>
</evidence>
<evidence type="ECO:0000256" key="12">
    <source>
        <dbReference type="ARBA" id="ARBA00022989"/>
    </source>
</evidence>
<dbReference type="EMBL" id="NBAG03000305">
    <property type="protein sequence ID" value="PNI43065.1"/>
    <property type="molecule type" value="Genomic_DNA"/>
</dbReference>
<evidence type="ECO:0000256" key="15">
    <source>
        <dbReference type="ARBA" id="ARBA00032395"/>
    </source>
</evidence>
<comment type="similarity">
    <text evidence="3">Belongs to the complex I NDUFB5 subunit family.</text>
</comment>
<evidence type="ECO:0000256" key="4">
    <source>
        <dbReference type="ARBA" id="ARBA00011533"/>
    </source>
</evidence>
<evidence type="ECO:0000256" key="16">
    <source>
        <dbReference type="ARBA" id="ARBA00032550"/>
    </source>
</evidence>
<feature type="signal peptide" evidence="17">
    <location>
        <begin position="1"/>
        <end position="19"/>
    </location>
</feature>
<keyword evidence="9" id="KW-0999">Mitochondrion inner membrane</keyword>
<evidence type="ECO:0000256" key="17">
    <source>
        <dbReference type="SAM" id="SignalP"/>
    </source>
</evidence>
<proteinExistence type="inferred from homology"/>
<feature type="non-terminal residue" evidence="18">
    <location>
        <position position="1"/>
    </location>
</feature>
<evidence type="ECO:0000256" key="14">
    <source>
        <dbReference type="ARBA" id="ARBA00023136"/>
    </source>
</evidence>
<dbReference type="Pfam" id="PF09781">
    <property type="entry name" value="NDUF_B5"/>
    <property type="match status" value="1"/>
</dbReference>
<keyword evidence="10" id="KW-0809">Transit peptide</keyword>
<keyword evidence="7" id="KW-0679">Respiratory chain</keyword>
<reference evidence="18 19" key="1">
    <citation type="submission" date="2017-12" db="EMBL/GenBank/DDBJ databases">
        <title>High-resolution comparative analysis of great ape genomes.</title>
        <authorList>
            <person name="Pollen A."/>
            <person name="Hastie A."/>
            <person name="Hormozdiari F."/>
            <person name="Dougherty M."/>
            <person name="Liu R."/>
            <person name="Chaisson M."/>
            <person name="Hoppe E."/>
            <person name="Hill C."/>
            <person name="Pang A."/>
            <person name="Hillier L."/>
            <person name="Baker C."/>
            <person name="Armstrong J."/>
            <person name="Shendure J."/>
            <person name="Paten B."/>
            <person name="Wilson R."/>
            <person name="Chao H."/>
            <person name="Schneider V."/>
            <person name="Ventura M."/>
            <person name="Kronenberg Z."/>
            <person name="Murali S."/>
            <person name="Gordon D."/>
            <person name="Cantsilieris S."/>
            <person name="Munson K."/>
            <person name="Nelson B."/>
            <person name="Raja A."/>
            <person name="Underwood J."/>
            <person name="Diekhans M."/>
            <person name="Fiddes I."/>
            <person name="Haussler D."/>
            <person name="Eichler E."/>
        </authorList>
    </citation>
    <scope>NUCLEOTIDE SEQUENCE [LARGE SCALE GENOMIC DNA]</scope>
    <source>
        <strain evidence="18">Yerkes chimp pedigree #C0471</strain>
    </source>
</reference>
<name>A0A2J8L710_PANTR</name>
<comment type="caution">
    <text evidence="18">The sequence shown here is derived from an EMBL/GenBank/DDBJ whole genome shotgun (WGS) entry which is preliminary data.</text>
</comment>
<evidence type="ECO:0000256" key="8">
    <source>
        <dbReference type="ARBA" id="ARBA00022692"/>
    </source>
</evidence>
<keyword evidence="13" id="KW-0496">Mitochondrion</keyword>
<organism evidence="18 19">
    <name type="scientific">Pan troglodytes</name>
    <name type="common">Chimpanzee</name>
    <dbReference type="NCBI Taxonomy" id="9598"/>
    <lineage>
        <taxon>Eukaryota</taxon>
        <taxon>Metazoa</taxon>
        <taxon>Chordata</taxon>
        <taxon>Craniata</taxon>
        <taxon>Vertebrata</taxon>
        <taxon>Euteleostomi</taxon>
        <taxon>Mammalia</taxon>
        <taxon>Eutheria</taxon>
        <taxon>Euarchontoglires</taxon>
        <taxon>Primates</taxon>
        <taxon>Haplorrhini</taxon>
        <taxon>Catarrhini</taxon>
        <taxon>Hominidae</taxon>
        <taxon>Pan</taxon>
    </lineage>
</organism>
<keyword evidence="11" id="KW-0249">Electron transport</keyword>
<dbReference type="GO" id="GO:0005743">
    <property type="term" value="C:mitochondrial inner membrane"/>
    <property type="evidence" value="ECO:0007669"/>
    <property type="project" value="UniProtKB-SubCell"/>
</dbReference>
<evidence type="ECO:0000256" key="13">
    <source>
        <dbReference type="ARBA" id="ARBA00023128"/>
    </source>
</evidence>
<keyword evidence="8" id="KW-0812">Transmembrane</keyword>
<dbReference type="Proteomes" id="UP000236370">
    <property type="component" value="Unassembled WGS sequence"/>
</dbReference>
<protein>
    <recommendedName>
        <fullName evidence="5">NADH dehydrogenase [ubiquinone] 1 beta subcomplex subunit 5, mitochondrial</fullName>
    </recommendedName>
    <alternativeName>
        <fullName evidence="16">Complex I-SGDH</fullName>
    </alternativeName>
    <alternativeName>
        <fullName evidence="15">NADH-ubiquinone oxidoreductase SGDH subunit</fullName>
    </alternativeName>
</protein>
<comment type="subunit">
    <text evidence="4">Complex I is composed of 45 different subunits.</text>
</comment>
<comment type="subcellular location">
    <subcellularLocation>
        <location evidence="2">Mitochondrion inner membrane</location>
        <topology evidence="2">Single-pass membrane protein</topology>
        <orientation evidence="2">Matrix side</orientation>
    </subcellularLocation>
</comment>
<evidence type="ECO:0000256" key="5">
    <source>
        <dbReference type="ARBA" id="ARBA00015175"/>
    </source>
</evidence>
<evidence type="ECO:0000256" key="3">
    <source>
        <dbReference type="ARBA" id="ARBA00007152"/>
    </source>
</evidence>
<gene>
    <name evidence="18" type="ORF">CK820_G0032049</name>
</gene>
<evidence type="ECO:0000256" key="9">
    <source>
        <dbReference type="ARBA" id="ARBA00022792"/>
    </source>
</evidence>
<feature type="chain" id="PRO_5014438518" description="NADH dehydrogenase [ubiquinone] 1 beta subcomplex subunit 5, mitochondrial" evidence="17">
    <location>
        <begin position="20"/>
        <end position="56"/>
    </location>
</feature>
<dbReference type="PANTHER" id="PTHR13178:SF0">
    <property type="entry name" value="NADH DEHYDROGENASE [UBIQUINONE] 1 BETA SUBCOMPLEX SUBUNIT 5, MITOCHONDRIAL"/>
    <property type="match status" value="1"/>
</dbReference>
<evidence type="ECO:0000256" key="1">
    <source>
        <dbReference type="ARBA" id="ARBA00003195"/>
    </source>
</evidence>
<evidence type="ECO:0000313" key="18">
    <source>
        <dbReference type="EMBL" id="PNI43065.1"/>
    </source>
</evidence>
<keyword evidence="17" id="KW-0732">Signal</keyword>
<evidence type="ECO:0000256" key="2">
    <source>
        <dbReference type="ARBA" id="ARBA00004298"/>
    </source>
</evidence>
<evidence type="ECO:0000256" key="11">
    <source>
        <dbReference type="ARBA" id="ARBA00022982"/>
    </source>
</evidence>
<comment type="function">
    <text evidence="1">Accessory subunit of the mitochondrial membrane respiratory chain NADH dehydrogenase (Complex I), that is believed not to be involved in catalysis. Complex I functions in the transfer of electrons from NADH to the respiratory chain. The immediate electron acceptor for the enzyme is believed to be ubiquinone.</text>
</comment>
<sequence>IPVAIFITLVNVFIGQAELAEIPEGYVPEHWEYYKGKGAGSTKIDACERRWTLVLL</sequence>